<protein>
    <submittedName>
        <fullName evidence="2">Uncharacterized protein</fullName>
    </submittedName>
</protein>
<comment type="caution">
    <text evidence="2">The sequence shown here is derived from an EMBL/GenBank/DDBJ whole genome shotgun (WGS) entry which is preliminary data.</text>
</comment>
<organism evidence="2 3">
    <name type="scientific">Microbispora corallina</name>
    <dbReference type="NCBI Taxonomy" id="83302"/>
    <lineage>
        <taxon>Bacteria</taxon>
        <taxon>Bacillati</taxon>
        <taxon>Actinomycetota</taxon>
        <taxon>Actinomycetes</taxon>
        <taxon>Streptosporangiales</taxon>
        <taxon>Streptosporangiaceae</taxon>
        <taxon>Microbispora</taxon>
    </lineage>
</organism>
<accession>A0ABQ4G2U9</accession>
<feature type="region of interest" description="Disordered" evidence="1">
    <location>
        <begin position="29"/>
        <end position="107"/>
    </location>
</feature>
<dbReference type="EMBL" id="BOOC01000022">
    <property type="protein sequence ID" value="GIH41408.1"/>
    <property type="molecule type" value="Genomic_DNA"/>
</dbReference>
<sequence>MLISAGVVGAVLIGGISVTATAFAGRLEQAPGAGSDPAGAGRVAPATPGPVDVTGRVTPPPDNPDVVSSELTGDPGDVADYWTDERLEDAQPMPMPQVSISIITPGD</sequence>
<evidence type="ECO:0000313" key="2">
    <source>
        <dbReference type="EMBL" id="GIH41408.1"/>
    </source>
</evidence>
<dbReference type="Proteomes" id="UP000603904">
    <property type="component" value="Unassembled WGS sequence"/>
</dbReference>
<reference evidence="2 3" key="1">
    <citation type="submission" date="2021-01" db="EMBL/GenBank/DDBJ databases">
        <title>Whole genome shotgun sequence of Microbispora corallina NBRC 16416.</title>
        <authorList>
            <person name="Komaki H."/>
            <person name="Tamura T."/>
        </authorList>
    </citation>
    <scope>NUCLEOTIDE SEQUENCE [LARGE SCALE GENOMIC DNA]</scope>
    <source>
        <strain evidence="2 3">NBRC 16416</strain>
    </source>
</reference>
<name>A0ABQ4G2U9_9ACTN</name>
<keyword evidence="3" id="KW-1185">Reference proteome</keyword>
<evidence type="ECO:0000256" key="1">
    <source>
        <dbReference type="SAM" id="MobiDB-lite"/>
    </source>
</evidence>
<feature type="compositionally biased region" description="Low complexity" evidence="1">
    <location>
        <begin position="30"/>
        <end position="41"/>
    </location>
</feature>
<feature type="compositionally biased region" description="Polar residues" evidence="1">
    <location>
        <begin position="98"/>
        <end position="107"/>
    </location>
</feature>
<proteinExistence type="predicted"/>
<gene>
    <name evidence="2" type="ORF">Mco01_44080</name>
</gene>
<evidence type="ECO:0000313" key="3">
    <source>
        <dbReference type="Proteomes" id="UP000603904"/>
    </source>
</evidence>